<name>A0A8C9DPB0_PROSS</name>
<dbReference type="PANTHER" id="PTHR20939">
    <property type="entry name" value="SORTING NEXIN 20, 21"/>
    <property type="match status" value="1"/>
</dbReference>
<keyword evidence="4" id="KW-0967">Endosome</keyword>
<evidence type="ECO:0000313" key="9">
    <source>
        <dbReference type="Ensembl" id="ENSPSMP00000024606.1"/>
    </source>
</evidence>
<protein>
    <submittedName>
        <fullName evidence="9">Sorting nexin 20</fullName>
    </submittedName>
</protein>
<feature type="compositionally biased region" description="Polar residues" evidence="8">
    <location>
        <begin position="47"/>
        <end position="58"/>
    </location>
</feature>
<reference evidence="9" key="2">
    <citation type="submission" date="2025-09" db="UniProtKB">
        <authorList>
            <consortium name="Ensembl"/>
        </authorList>
    </citation>
    <scope>IDENTIFICATION</scope>
</reference>
<dbReference type="GO" id="GO:0031901">
    <property type="term" value="C:early endosome membrane"/>
    <property type="evidence" value="ECO:0007669"/>
    <property type="project" value="UniProtKB-SubCell"/>
</dbReference>
<dbReference type="Proteomes" id="UP000694414">
    <property type="component" value="Unplaced"/>
</dbReference>
<dbReference type="GO" id="GO:0015031">
    <property type="term" value="P:protein transport"/>
    <property type="evidence" value="ECO:0007669"/>
    <property type="project" value="UniProtKB-KW"/>
</dbReference>
<evidence type="ECO:0000256" key="6">
    <source>
        <dbReference type="ARBA" id="ARBA00023121"/>
    </source>
</evidence>
<keyword evidence="3" id="KW-0813">Transport</keyword>
<evidence type="ECO:0000256" key="5">
    <source>
        <dbReference type="ARBA" id="ARBA00022927"/>
    </source>
</evidence>
<proteinExistence type="inferred from homology"/>
<dbReference type="AlphaFoldDB" id="A0A8C9DPB0"/>
<comment type="similarity">
    <text evidence="2">Belongs to the sorting nexin family.</text>
</comment>
<gene>
    <name evidence="9" type="primary">SNX20</name>
</gene>
<dbReference type="SUPFAM" id="SSF64268">
    <property type="entry name" value="PX domain"/>
    <property type="match status" value="1"/>
</dbReference>
<organism evidence="9 10">
    <name type="scientific">Prolemur simus</name>
    <name type="common">Greater bamboo lemur</name>
    <name type="synonym">Hapalemur simus</name>
    <dbReference type="NCBI Taxonomy" id="1328070"/>
    <lineage>
        <taxon>Eukaryota</taxon>
        <taxon>Metazoa</taxon>
        <taxon>Chordata</taxon>
        <taxon>Craniata</taxon>
        <taxon>Vertebrata</taxon>
        <taxon>Euteleostomi</taxon>
        <taxon>Mammalia</taxon>
        <taxon>Eutheria</taxon>
        <taxon>Euarchontoglires</taxon>
        <taxon>Primates</taxon>
        <taxon>Strepsirrhini</taxon>
        <taxon>Lemuriformes</taxon>
        <taxon>Lemuridae</taxon>
        <taxon>Prolemur</taxon>
    </lineage>
</organism>
<keyword evidence="10" id="KW-1185">Reference proteome</keyword>
<evidence type="ECO:0000256" key="8">
    <source>
        <dbReference type="SAM" id="MobiDB-lite"/>
    </source>
</evidence>
<dbReference type="Gene3D" id="3.30.1520.10">
    <property type="entry name" value="Phox-like domain"/>
    <property type="match status" value="1"/>
</dbReference>
<dbReference type="GO" id="GO:1901981">
    <property type="term" value="F:phosphatidylinositol phosphate binding"/>
    <property type="evidence" value="ECO:0007669"/>
    <property type="project" value="TreeGrafter"/>
</dbReference>
<dbReference type="PANTHER" id="PTHR20939:SF1">
    <property type="entry name" value="SORTING NEXIN-20"/>
    <property type="match status" value="1"/>
</dbReference>
<evidence type="ECO:0000256" key="1">
    <source>
        <dbReference type="ARBA" id="ARBA00004469"/>
    </source>
</evidence>
<evidence type="ECO:0000256" key="2">
    <source>
        <dbReference type="ARBA" id="ARBA00010883"/>
    </source>
</evidence>
<evidence type="ECO:0000256" key="7">
    <source>
        <dbReference type="ARBA" id="ARBA00023136"/>
    </source>
</evidence>
<dbReference type="InterPro" id="IPR036871">
    <property type="entry name" value="PX_dom_sf"/>
</dbReference>
<keyword evidence="5" id="KW-0653">Protein transport</keyword>
<keyword evidence="6" id="KW-0446">Lipid-binding</keyword>
<dbReference type="Ensembl" id="ENSPSMT00000028540.1">
    <property type="protein sequence ID" value="ENSPSMP00000024606.1"/>
    <property type="gene ID" value="ENSPSMG00000017341.1"/>
</dbReference>
<accession>A0A8C9DPB0</accession>
<evidence type="ECO:0000256" key="3">
    <source>
        <dbReference type="ARBA" id="ARBA00022448"/>
    </source>
</evidence>
<sequence>MASPEHPGSPGWMGPTTQGPARTEQEAPATGPGLPRPGPEGHLDAHSSPSCNSSMTTRELQDYWQNEKCRWKHVKLLFEIASARIEERKISKFVMYQIIVIQTGSFDSNKAVLERRYSDFEKLQKEKLEETQLRRPSHRGVTLKELAVREYL</sequence>
<dbReference type="GeneTree" id="ENSGT00530000063759"/>
<evidence type="ECO:0000256" key="4">
    <source>
        <dbReference type="ARBA" id="ARBA00022753"/>
    </source>
</evidence>
<feature type="region of interest" description="Disordered" evidence="8">
    <location>
        <begin position="1"/>
        <end position="58"/>
    </location>
</feature>
<reference evidence="9" key="1">
    <citation type="submission" date="2025-08" db="UniProtKB">
        <authorList>
            <consortium name="Ensembl"/>
        </authorList>
    </citation>
    <scope>IDENTIFICATION</scope>
</reference>
<comment type="subcellular location">
    <subcellularLocation>
        <location evidence="1">Early endosome membrane</location>
        <topology evidence="1">Peripheral membrane protein</topology>
        <orientation evidence="1">Cytoplasmic side</orientation>
    </subcellularLocation>
</comment>
<keyword evidence="7" id="KW-0472">Membrane</keyword>
<evidence type="ECO:0000313" key="10">
    <source>
        <dbReference type="Proteomes" id="UP000694414"/>
    </source>
</evidence>
<dbReference type="InterPro" id="IPR039937">
    <property type="entry name" value="SNX20/SNX21"/>
</dbReference>